<dbReference type="EMBL" id="JACIGW010000003">
    <property type="protein sequence ID" value="MBB4349306.1"/>
    <property type="molecule type" value="Genomic_DNA"/>
</dbReference>
<dbReference type="AlphaFoldDB" id="A0A7W6TFC6"/>
<dbReference type="Proteomes" id="UP000520770">
    <property type="component" value="Unassembled WGS sequence"/>
</dbReference>
<dbReference type="EMBL" id="JACIGY010000003">
    <property type="protein sequence ID" value="MBB4412472.1"/>
    <property type="molecule type" value="Genomic_DNA"/>
</dbReference>
<accession>A0A7W6TFC6</accession>
<reference evidence="4 5" key="1">
    <citation type="submission" date="2020-08" db="EMBL/GenBank/DDBJ databases">
        <title>Genomic Encyclopedia of Type Strains, Phase IV (KMG-V): Genome sequencing to study the core and pangenomes of soil and plant-associated prokaryotes.</title>
        <authorList>
            <person name="Whitman W."/>
        </authorList>
    </citation>
    <scope>NUCLEOTIDE SEQUENCE [LARGE SCALE GENOMIC DNA]</scope>
    <source>
        <strain evidence="2 5">SEMIA 444</strain>
        <strain evidence="1 4">SEMIA 448</strain>
        <strain evidence="3 6">SEMIA 452</strain>
    </source>
</reference>
<proteinExistence type="predicted"/>
<evidence type="ECO:0000313" key="5">
    <source>
        <dbReference type="Proteomes" id="UP000524535"/>
    </source>
</evidence>
<evidence type="ECO:0000313" key="6">
    <source>
        <dbReference type="Proteomes" id="UP000576087"/>
    </source>
</evidence>
<keyword evidence="5" id="KW-1185">Reference proteome</keyword>
<evidence type="ECO:0000313" key="3">
    <source>
        <dbReference type="EMBL" id="MBB4447104.1"/>
    </source>
</evidence>
<evidence type="ECO:0000313" key="1">
    <source>
        <dbReference type="EMBL" id="MBB4349306.1"/>
    </source>
</evidence>
<evidence type="ECO:0000313" key="2">
    <source>
        <dbReference type="EMBL" id="MBB4412472.1"/>
    </source>
</evidence>
<dbReference type="EMBL" id="JACIHM010000003">
    <property type="protein sequence ID" value="MBB4447104.1"/>
    <property type="molecule type" value="Genomic_DNA"/>
</dbReference>
<dbReference type="Proteomes" id="UP000576087">
    <property type="component" value="Unassembled WGS sequence"/>
</dbReference>
<dbReference type="Proteomes" id="UP000524535">
    <property type="component" value="Unassembled WGS sequence"/>
</dbReference>
<sequence length="37" mass="4247">MRAGYSQNQILNALLYLESQKKIELVPGNRLRMLTSP</sequence>
<gene>
    <name evidence="2" type="ORF">GGE31_002985</name>
    <name evidence="1" type="ORF">GGE33_003068</name>
    <name evidence="3" type="ORF">GGE35_002926</name>
</gene>
<comment type="caution">
    <text evidence="2">The sequence shown here is derived from an EMBL/GenBank/DDBJ whole genome shotgun (WGS) entry which is preliminary data.</text>
</comment>
<evidence type="ECO:0000313" key="4">
    <source>
        <dbReference type="Proteomes" id="UP000520770"/>
    </source>
</evidence>
<protein>
    <submittedName>
        <fullName evidence="2">Uncharacterized protein</fullName>
    </submittedName>
</protein>
<name>A0A7W6TFC6_9HYPH</name>
<organism evidence="2 5">
    <name type="scientific">Aliirhizobium cellulosilyticum</name>
    <dbReference type="NCBI Taxonomy" id="393664"/>
    <lineage>
        <taxon>Bacteria</taxon>
        <taxon>Pseudomonadati</taxon>
        <taxon>Pseudomonadota</taxon>
        <taxon>Alphaproteobacteria</taxon>
        <taxon>Hyphomicrobiales</taxon>
        <taxon>Rhizobiaceae</taxon>
        <taxon>Aliirhizobium</taxon>
    </lineage>
</organism>